<dbReference type="EMBL" id="JNBS01000649">
    <property type="protein sequence ID" value="OQS04267.1"/>
    <property type="molecule type" value="Genomic_DNA"/>
</dbReference>
<evidence type="ECO:0000313" key="2">
    <source>
        <dbReference type="EMBL" id="OQS04267.1"/>
    </source>
</evidence>
<organism evidence="2 3">
    <name type="scientific">Thraustotheca clavata</name>
    <dbReference type="NCBI Taxonomy" id="74557"/>
    <lineage>
        <taxon>Eukaryota</taxon>
        <taxon>Sar</taxon>
        <taxon>Stramenopiles</taxon>
        <taxon>Oomycota</taxon>
        <taxon>Saprolegniomycetes</taxon>
        <taxon>Saprolegniales</taxon>
        <taxon>Achlyaceae</taxon>
        <taxon>Thraustotheca</taxon>
    </lineage>
</organism>
<keyword evidence="1" id="KW-0472">Membrane</keyword>
<dbReference type="OrthoDB" id="44277at2759"/>
<accession>A0A1W0A1Y0</accession>
<dbReference type="Proteomes" id="UP000243217">
    <property type="component" value="Unassembled WGS sequence"/>
</dbReference>
<keyword evidence="1" id="KW-0812">Transmembrane</keyword>
<gene>
    <name evidence="2" type="ORF">THRCLA_03483</name>
</gene>
<name>A0A1W0A1Y0_9STRA</name>
<feature type="transmembrane region" description="Helical" evidence="1">
    <location>
        <begin position="332"/>
        <end position="351"/>
    </location>
</feature>
<keyword evidence="3" id="KW-1185">Reference proteome</keyword>
<dbReference type="STRING" id="74557.A0A1W0A1Y0"/>
<dbReference type="AlphaFoldDB" id="A0A1W0A1Y0"/>
<dbReference type="GO" id="GO:0016020">
    <property type="term" value="C:membrane"/>
    <property type="evidence" value="ECO:0007669"/>
    <property type="project" value="TreeGrafter"/>
</dbReference>
<evidence type="ECO:0000256" key="1">
    <source>
        <dbReference type="SAM" id="Phobius"/>
    </source>
</evidence>
<comment type="caution">
    <text evidence="2">The sequence shown here is derived from an EMBL/GenBank/DDBJ whole genome shotgun (WGS) entry which is preliminary data.</text>
</comment>
<evidence type="ECO:0000313" key="3">
    <source>
        <dbReference type="Proteomes" id="UP000243217"/>
    </source>
</evidence>
<protein>
    <recommendedName>
        <fullName evidence="4">Acyltransferase</fullName>
    </recommendedName>
</protein>
<dbReference type="PANTHER" id="PTHR22753">
    <property type="entry name" value="TRANSMEMBRANE PROTEIN 68"/>
    <property type="match status" value="1"/>
</dbReference>
<reference evidence="2 3" key="1">
    <citation type="journal article" date="2014" name="Genome Biol. Evol.">
        <title>The secreted proteins of Achlya hypogyna and Thraustotheca clavata identify the ancestral oomycete secretome and reveal gene acquisitions by horizontal gene transfer.</title>
        <authorList>
            <person name="Misner I."/>
            <person name="Blouin N."/>
            <person name="Leonard G."/>
            <person name="Richards T.A."/>
            <person name="Lane C.E."/>
        </authorList>
    </citation>
    <scope>NUCLEOTIDE SEQUENCE [LARGE SCALE GENOMIC DNA]</scope>
    <source>
        <strain evidence="2 3">ATCC 34112</strain>
    </source>
</reference>
<proteinExistence type="predicted"/>
<keyword evidence="1" id="KW-1133">Transmembrane helix</keyword>
<feature type="transmembrane region" description="Helical" evidence="1">
    <location>
        <begin position="205"/>
        <end position="224"/>
    </location>
</feature>
<sequence length="542" mass="61893">MSSHRIEYAESHLFKATYKFLFPLYTKFYDWTIEGGENIPKDGRILYVGYHSIHNHDIFPIGASIYKATGELPRGLVHRLVMLVLGPLLYPLGCIEGSQKEAIQAYDEGCNCVCMPGGGEEAMQGFESAYKLIWKSNSGKQRTGFAALARKVNAIIVPFVTRNGEEMFFNIFAYLWNIVGLSRLYERLLHLPQPFKWLSTQIKMYVWFLVWTFLSIPVPVRAGIVFGKPIIPGKDESEVDLAQRTKNQLQKLIDRVNPGHKVHYEDDFFFQLAYKFIFPYFIYFYNWSIENQDIIPKTGRILYVGYHSIHAHDLFPIGASIYKATGELPRGLFHHTFMFLVGMMISPNHLLSFNIGPFFRHWGCIAGTPKEAIKAYNEGYNCCCMPGGGEEAMRGFESAYKVIWKSNSGRQREGFAELAIEVDATIVPFVTRNGEEMVFSIIGFLWNIVGLSRLYERLLNIPSFRWIGAQIKMNIPYLIWAFLSIPIPVQAGIVFGKPIVPIEGESADKLAERTRTQMQELVNRVNSGGHSYSRGLKDRFQS</sequence>
<dbReference type="SUPFAM" id="SSF69593">
    <property type="entry name" value="Glycerol-3-phosphate (1)-acyltransferase"/>
    <property type="match status" value="2"/>
</dbReference>
<dbReference type="PANTHER" id="PTHR22753:SF14">
    <property type="entry name" value="MONOACYLGLYCEROL_DIACYLGLYCEROL O-ACYLTRANSFERASE"/>
    <property type="match status" value="1"/>
</dbReference>
<evidence type="ECO:0008006" key="4">
    <source>
        <dbReference type="Google" id="ProtNLM"/>
    </source>
</evidence>